<accession>A0AAN9F6K6</accession>
<dbReference type="EMBL" id="JAYWIO010000004">
    <property type="protein sequence ID" value="KAK7268275.1"/>
    <property type="molecule type" value="Genomic_DNA"/>
</dbReference>
<dbReference type="InterPro" id="IPR035979">
    <property type="entry name" value="RBD_domain_sf"/>
</dbReference>
<dbReference type="GO" id="GO:0006397">
    <property type="term" value="P:mRNA processing"/>
    <property type="evidence" value="ECO:0007669"/>
    <property type="project" value="UniProtKB-KW"/>
</dbReference>
<evidence type="ECO:0000256" key="2">
    <source>
        <dbReference type="ARBA" id="ARBA00022884"/>
    </source>
</evidence>
<dbReference type="Pfam" id="PF00076">
    <property type="entry name" value="RRM_1"/>
    <property type="match status" value="2"/>
</dbReference>
<evidence type="ECO:0000256" key="1">
    <source>
        <dbReference type="ARBA" id="ARBA00022664"/>
    </source>
</evidence>
<evidence type="ECO:0000259" key="6">
    <source>
        <dbReference type="PROSITE" id="PS50102"/>
    </source>
</evidence>
<feature type="transmembrane region" description="Helical" evidence="5">
    <location>
        <begin position="27"/>
        <end position="49"/>
    </location>
</feature>
<dbReference type="CDD" id="cd12231">
    <property type="entry name" value="RRM2_U2AF65"/>
    <property type="match status" value="1"/>
</dbReference>
<dbReference type="PANTHER" id="PTHR23139">
    <property type="entry name" value="RNA-BINDING PROTEIN"/>
    <property type="match status" value="1"/>
</dbReference>
<dbReference type="Gene3D" id="3.30.70.330">
    <property type="match status" value="2"/>
</dbReference>
<comment type="caution">
    <text evidence="7">The sequence shown here is derived from an EMBL/GenBank/DDBJ whole genome shotgun (WGS) entry which is preliminary data.</text>
</comment>
<dbReference type="AlphaFoldDB" id="A0AAN9F6K6"/>
<dbReference type="SMART" id="SM00360">
    <property type="entry name" value="RRM"/>
    <property type="match status" value="2"/>
</dbReference>
<dbReference type="GO" id="GO:0008380">
    <property type="term" value="P:RNA splicing"/>
    <property type="evidence" value="ECO:0007669"/>
    <property type="project" value="UniProtKB-KW"/>
</dbReference>
<evidence type="ECO:0000256" key="4">
    <source>
        <dbReference type="PROSITE-ProRule" id="PRU00176"/>
    </source>
</evidence>
<dbReference type="InterPro" id="IPR000504">
    <property type="entry name" value="RRM_dom"/>
</dbReference>
<evidence type="ECO:0000313" key="8">
    <source>
        <dbReference type="Proteomes" id="UP001372338"/>
    </source>
</evidence>
<keyword evidence="5" id="KW-0812">Transmembrane</keyword>
<dbReference type="Proteomes" id="UP001372338">
    <property type="component" value="Unassembled WGS sequence"/>
</dbReference>
<feature type="domain" description="RRM" evidence="6">
    <location>
        <begin position="222"/>
        <end position="300"/>
    </location>
</feature>
<sequence>MDSGLASGATNENKDMIIHHRHAGIKMIMMICLCVITVIAFCVFLFKLWQKKRRGEKHAPLLKHFEDDDNDDAELELQKPFSAISVMPDQALTQQATLHARKVYVGGLPPTANKQSVATYFSKVMAKIGGNTVGQGDAVVDVNINHDKKFALVEMRSVEEASNAMALDGIIFEGTPVKVTRPTDYNPSLASTLGPTRPNPSLNLAAVGLIPGSAGGLEEDLDCIVVGGFPYYYTENQIIEFLEAFGPLRSFDLAKDSETGNSKGYAFCVYQDPAVANIVCAALTGIRMGARTLTVRHVNQDANQRKPQEFLILPNSQ</sequence>
<keyword evidence="5" id="KW-1133">Transmembrane helix</keyword>
<keyword evidence="5" id="KW-0472">Membrane</keyword>
<dbReference type="FunFam" id="3.30.70.330:FF:000057">
    <property type="entry name" value="U2 snRNP auxiliary factor large subunit"/>
    <property type="match status" value="1"/>
</dbReference>
<organism evidence="7 8">
    <name type="scientific">Crotalaria pallida</name>
    <name type="common">Smooth rattlebox</name>
    <name type="synonym">Crotalaria striata</name>
    <dbReference type="NCBI Taxonomy" id="3830"/>
    <lineage>
        <taxon>Eukaryota</taxon>
        <taxon>Viridiplantae</taxon>
        <taxon>Streptophyta</taxon>
        <taxon>Embryophyta</taxon>
        <taxon>Tracheophyta</taxon>
        <taxon>Spermatophyta</taxon>
        <taxon>Magnoliopsida</taxon>
        <taxon>eudicotyledons</taxon>
        <taxon>Gunneridae</taxon>
        <taxon>Pentapetalae</taxon>
        <taxon>rosids</taxon>
        <taxon>fabids</taxon>
        <taxon>Fabales</taxon>
        <taxon>Fabaceae</taxon>
        <taxon>Papilionoideae</taxon>
        <taxon>50 kb inversion clade</taxon>
        <taxon>genistoids sensu lato</taxon>
        <taxon>core genistoids</taxon>
        <taxon>Crotalarieae</taxon>
        <taxon>Crotalaria</taxon>
    </lineage>
</organism>
<keyword evidence="1" id="KW-0507">mRNA processing</keyword>
<keyword evidence="3" id="KW-0508">mRNA splicing</keyword>
<gene>
    <name evidence="7" type="ORF">RIF29_20971</name>
</gene>
<keyword evidence="8" id="KW-1185">Reference proteome</keyword>
<proteinExistence type="predicted"/>
<protein>
    <recommendedName>
        <fullName evidence="6">RRM domain-containing protein</fullName>
    </recommendedName>
</protein>
<evidence type="ECO:0000256" key="5">
    <source>
        <dbReference type="SAM" id="Phobius"/>
    </source>
</evidence>
<evidence type="ECO:0000256" key="3">
    <source>
        <dbReference type="ARBA" id="ARBA00023187"/>
    </source>
</evidence>
<evidence type="ECO:0000313" key="7">
    <source>
        <dbReference type="EMBL" id="KAK7268275.1"/>
    </source>
</evidence>
<reference evidence="7 8" key="1">
    <citation type="submission" date="2024-01" db="EMBL/GenBank/DDBJ databases">
        <title>The genomes of 5 underutilized Papilionoideae crops provide insights into root nodulation and disease resistanc.</title>
        <authorList>
            <person name="Yuan L."/>
        </authorList>
    </citation>
    <scope>NUCLEOTIDE SEQUENCE [LARGE SCALE GENOMIC DNA]</scope>
    <source>
        <strain evidence="7">ZHUSHIDOU_FW_LH</strain>
        <tissue evidence="7">Leaf</tissue>
    </source>
</reference>
<dbReference type="SUPFAM" id="SSF54928">
    <property type="entry name" value="RNA-binding domain, RBD"/>
    <property type="match status" value="2"/>
</dbReference>
<feature type="domain" description="RRM" evidence="6">
    <location>
        <begin position="101"/>
        <end position="184"/>
    </location>
</feature>
<dbReference type="InterPro" id="IPR012677">
    <property type="entry name" value="Nucleotide-bd_a/b_plait_sf"/>
</dbReference>
<keyword evidence="2 4" id="KW-0694">RNA-binding</keyword>
<dbReference type="CDD" id="cd12230">
    <property type="entry name" value="RRM1_U2AF65"/>
    <property type="match status" value="1"/>
</dbReference>
<dbReference type="GO" id="GO:0003723">
    <property type="term" value="F:RNA binding"/>
    <property type="evidence" value="ECO:0007669"/>
    <property type="project" value="UniProtKB-UniRule"/>
</dbReference>
<name>A0AAN9F6K6_CROPI</name>
<dbReference type="PROSITE" id="PS50102">
    <property type="entry name" value="RRM"/>
    <property type="match status" value="2"/>
</dbReference>